<accession>A0A918E0B9</accession>
<dbReference type="Proteomes" id="UP000641932">
    <property type="component" value="Unassembled WGS sequence"/>
</dbReference>
<evidence type="ECO:0000256" key="2">
    <source>
        <dbReference type="SAM" id="Phobius"/>
    </source>
</evidence>
<evidence type="ECO:0000256" key="1">
    <source>
        <dbReference type="SAM" id="MobiDB-lite"/>
    </source>
</evidence>
<dbReference type="RefSeq" id="WP_189135098.1">
    <property type="nucleotide sequence ID" value="NZ_BMMS01000036.1"/>
</dbReference>
<reference evidence="3" key="2">
    <citation type="submission" date="2020-09" db="EMBL/GenBank/DDBJ databases">
        <authorList>
            <person name="Sun Q."/>
            <person name="Zhou Y."/>
        </authorList>
    </citation>
    <scope>NUCLEOTIDE SEQUENCE</scope>
    <source>
        <strain evidence="3">CGMCC 4.7201</strain>
    </source>
</reference>
<keyword evidence="4" id="KW-1185">Reference proteome</keyword>
<protein>
    <submittedName>
        <fullName evidence="3">Uncharacterized protein</fullName>
    </submittedName>
</protein>
<feature type="compositionally biased region" description="Polar residues" evidence="1">
    <location>
        <begin position="211"/>
        <end position="220"/>
    </location>
</feature>
<evidence type="ECO:0000313" key="4">
    <source>
        <dbReference type="Proteomes" id="UP000641932"/>
    </source>
</evidence>
<keyword evidence="2" id="KW-0812">Transmembrane</keyword>
<organism evidence="3 4">
    <name type="scientific">Wenjunlia tyrosinilytica</name>
    <dbReference type="NCBI Taxonomy" id="1544741"/>
    <lineage>
        <taxon>Bacteria</taxon>
        <taxon>Bacillati</taxon>
        <taxon>Actinomycetota</taxon>
        <taxon>Actinomycetes</taxon>
        <taxon>Kitasatosporales</taxon>
        <taxon>Streptomycetaceae</taxon>
        <taxon>Wenjunlia</taxon>
    </lineage>
</organism>
<reference evidence="3" key="1">
    <citation type="journal article" date="2014" name="Int. J. Syst. Evol. Microbiol.">
        <title>Complete genome sequence of Corynebacterium casei LMG S-19264T (=DSM 44701T), isolated from a smear-ripened cheese.</title>
        <authorList>
            <consortium name="US DOE Joint Genome Institute (JGI-PGF)"/>
            <person name="Walter F."/>
            <person name="Albersmeier A."/>
            <person name="Kalinowski J."/>
            <person name="Ruckert C."/>
        </authorList>
    </citation>
    <scope>NUCLEOTIDE SEQUENCE</scope>
    <source>
        <strain evidence="3">CGMCC 4.7201</strain>
    </source>
</reference>
<feature type="region of interest" description="Disordered" evidence="1">
    <location>
        <begin position="200"/>
        <end position="220"/>
    </location>
</feature>
<comment type="caution">
    <text evidence="3">The sequence shown here is derived from an EMBL/GenBank/DDBJ whole genome shotgun (WGS) entry which is preliminary data.</text>
</comment>
<proteinExistence type="predicted"/>
<keyword evidence="2" id="KW-1133">Transmembrane helix</keyword>
<sequence length="220" mass="23040">MRNTRSVRTHEPSFHQSALMDLRRGGKFAAVFLVLVFGAMGLFLVAALVIAKQSIPDRPAIASPPAEGVGSAPPSGSAAAATGQDHRREQLVRFLTAAAHPGQPAWRTWMPAKADTSSAFVYTPLSPADPGAREAGPGATARVRPSALTPAQTASMLEAVTRRGSVRPSSVAVSHASGRASGWTLDFVVRTSGGNWLEGRAAGSDRASGETVLSQLTYRR</sequence>
<evidence type="ECO:0000313" key="3">
    <source>
        <dbReference type="EMBL" id="GGO98072.1"/>
    </source>
</evidence>
<dbReference type="EMBL" id="BMMS01000036">
    <property type="protein sequence ID" value="GGO98072.1"/>
    <property type="molecule type" value="Genomic_DNA"/>
</dbReference>
<name>A0A918E0B9_9ACTN</name>
<feature type="transmembrane region" description="Helical" evidence="2">
    <location>
        <begin position="28"/>
        <end position="51"/>
    </location>
</feature>
<gene>
    <name evidence="3" type="ORF">GCM10012280_61350</name>
</gene>
<dbReference type="AlphaFoldDB" id="A0A918E0B9"/>
<keyword evidence="2" id="KW-0472">Membrane</keyword>
<feature type="compositionally biased region" description="Low complexity" evidence="1">
    <location>
        <begin position="63"/>
        <end position="83"/>
    </location>
</feature>
<feature type="region of interest" description="Disordered" evidence="1">
    <location>
        <begin position="62"/>
        <end position="85"/>
    </location>
</feature>